<dbReference type="GO" id="GO:0046872">
    <property type="term" value="F:metal ion binding"/>
    <property type="evidence" value="ECO:0007669"/>
    <property type="project" value="UniProtKB-KW"/>
</dbReference>
<dbReference type="AlphaFoldDB" id="A0A224YQ81"/>
<dbReference type="Pfam" id="PF13359">
    <property type="entry name" value="DDE_Tnp_4"/>
    <property type="match status" value="1"/>
</dbReference>
<organism evidence="4">
    <name type="scientific">Rhipicephalus zambeziensis</name>
    <dbReference type="NCBI Taxonomy" id="60191"/>
    <lineage>
        <taxon>Eukaryota</taxon>
        <taxon>Metazoa</taxon>
        <taxon>Ecdysozoa</taxon>
        <taxon>Arthropoda</taxon>
        <taxon>Chelicerata</taxon>
        <taxon>Arachnida</taxon>
        <taxon>Acari</taxon>
        <taxon>Parasitiformes</taxon>
        <taxon>Ixodida</taxon>
        <taxon>Ixodoidea</taxon>
        <taxon>Ixodidae</taxon>
        <taxon>Rhipicephalinae</taxon>
        <taxon>Rhipicephalus</taxon>
        <taxon>Rhipicephalus</taxon>
    </lineage>
</organism>
<evidence type="ECO:0000259" key="3">
    <source>
        <dbReference type="Pfam" id="PF13359"/>
    </source>
</evidence>
<dbReference type="InterPro" id="IPR027806">
    <property type="entry name" value="HARBI1_dom"/>
</dbReference>
<comment type="cofactor">
    <cofactor evidence="1">
        <name>a divalent metal cation</name>
        <dbReference type="ChEBI" id="CHEBI:60240"/>
    </cofactor>
</comment>
<protein>
    <submittedName>
        <fullName evidence="4">Protein containing DDE Tnp 4 domain</fullName>
    </submittedName>
</protein>
<name>A0A224YQ81_9ACAR</name>
<keyword evidence="2" id="KW-0479">Metal-binding</keyword>
<feature type="domain" description="DDE Tnp4" evidence="3">
    <location>
        <begin position="3"/>
        <end position="52"/>
    </location>
</feature>
<reference evidence="4" key="1">
    <citation type="journal article" date="2017" name="Parasit. Vectors">
        <title>Sialotranscriptomics of Rhipicephalus zambeziensis reveals intricate expression profiles of secretory proteins and suggests tight temporal transcriptional regulation during blood-feeding.</title>
        <authorList>
            <person name="de Castro M.H."/>
            <person name="de Klerk D."/>
            <person name="Pienaar R."/>
            <person name="Rees D.J.G."/>
            <person name="Mans B.J."/>
        </authorList>
    </citation>
    <scope>NUCLEOTIDE SEQUENCE</scope>
    <source>
        <tissue evidence="4">Salivary glands</tissue>
    </source>
</reference>
<evidence type="ECO:0000256" key="1">
    <source>
        <dbReference type="ARBA" id="ARBA00001968"/>
    </source>
</evidence>
<sequence length="129" mass="14053">MTSFNKVHSKQRVVVECAFGILKARFQRLLYLDVTDIEQAVRIVIGACVLHNVARSGDTVEGGEVADTGTDVSSTDPIDDPTPAVSAAAMRDTLAQSLQASFFFLTKEIKLACNFNLTCKMHFVNHSCS</sequence>
<evidence type="ECO:0000313" key="4">
    <source>
        <dbReference type="EMBL" id="MAA19748.1"/>
    </source>
</evidence>
<evidence type="ECO:0000256" key="2">
    <source>
        <dbReference type="ARBA" id="ARBA00022723"/>
    </source>
</evidence>
<dbReference type="EMBL" id="GFPF01008602">
    <property type="protein sequence ID" value="MAA19748.1"/>
    <property type="molecule type" value="Transcribed_RNA"/>
</dbReference>
<proteinExistence type="predicted"/>
<accession>A0A224YQ81</accession>